<feature type="domain" description="Carrier" evidence="10">
    <location>
        <begin position="2622"/>
        <end position="2700"/>
    </location>
</feature>
<dbReference type="InterPro" id="IPR050091">
    <property type="entry name" value="PKS_NRPS_Biosynth_Enz"/>
</dbReference>
<evidence type="ECO:0000256" key="9">
    <source>
        <dbReference type="PROSITE-ProRule" id="PRU01363"/>
    </source>
</evidence>
<evidence type="ECO:0000256" key="7">
    <source>
        <dbReference type="ARBA" id="ARBA00023268"/>
    </source>
</evidence>
<keyword evidence="2" id="KW-0596">Phosphopantetheine</keyword>
<sequence length="2805" mass="290965">MLRAELIRPFPDILKGHAERHAGRTAFRDARRSLTYAALERRTARIAGHLAALGISPGDRLVLLLGNRVETVEGYLAALRAAAVGVPVNPRSSDGELAHILADSGARAVVTDTAHLPQVRRAAAGADLLLVVVPDVLPPGPPTPGTHCFEALATTEPPVPAPDSLGLDDITWQLYTSGTTGRPKGVLSTQRNALWAVAASYAPVAGLSADDRVVWPLPLFHSFSHIACVVGVTAVGATARILDGLAAEDIADAVRQESATFLAGVPALYHHLVAAADGQGFRTPSLRTCLVAGAVTTPTLQSAFETAYGVPLLNLYGSTEACGAVTMSTVTGPRVEGSCGLPVPGLEIRLVDPADGQDTAPGEEGEIWVKGPNVMVGYHNRPDATAEVLSDGWYRTGDLARRAPSGHVTITGRLKELIIRGGENIHPTEVEDVLLGRPGVADAGVTGRPHPVLGEVPVAFVVPGPGGVDAAALYEACRHRLSYHKVPHELYQVREIPRTGSGKVSRRALLDVPARLLAVSERHDSLHRTRWTELPPAPRRPQVWAVHDSAPRGLAGNLAAAGADVRAWPQPAPAGPAPDVVLLGPPAGGPAGLAAELDRLAGEPGLDGARVVVVTAGTLSTGPADPPRDLAGATARGALRAREGVLSVDVDDPDAPATAGALLAAVASGAAETAVRDGRALAPAPGDVTRADLRPSGGATDTVVVPAAAGPAAAAVARHLAEAHGVRRFVLPDGPEPGTATAAAAREELAADLRAAGAGVTAAHAPADDAASTLVVHALAADGRPDDPDGLLRLDELAGPARLLLLCPHGADPAADALAHALAAHRRARGLPGLALSLRDGLTAREQLAAVDAALMLDEPGLVADLSASRALPVPATAVQADAAAALRTVLSALPGTDRLRTLLAIVRSEAVAAAGLRDADGVDPDRDFTSLGFSSTTAVRFRDGVAAATGLALPATLAFDHPTPRAVTRHLDALLGGRDEAVPAYTVADDHATGRGAGPDEPVAIVSMACRLPGGVASPEDLWRMVADGGHGITPFPEDRGWDLASLHHPDPSHAGTMYVREGGFLHDAAEFDAEFFGISPREALAMDPQQRLLLEVSWEALERAGIAPAALRASLTGVYTGLMYHDYGTGTNGAGTGLAEGYVSTGTAGSVASGRVAYTLGLEGPAVTVDTACSSSLVALHLAVQALRAGECDLALVGGVAVMAQTTSFVEFSRQRGLAVDGRCKPFSDDADGTGWSEGVGVLLVERLSDARRNGHQVLAVVRGSAVNQDGASNGLTAPNGPSQQRVIRAALANAGLNGADVDVVEAHGTGTTLGDPIEAQALLATYGQERPEDGRPLWLGSLKSNIGHAQAAAGVAGVIKMVMAMRHGVLPRTLNVGEPSSKVDWSAGAVELLTEAREWPETAERPRRAGVSSFGISGTNAHVVLESAVEETRLREEPEAVVVPWVLSAKSPEALADQAERLLARVREDAELSPLDLACSLAVTRTHFERRAAVVGSGREDLIRGLEAIASGAVTGTVARGGGRSAFLFSGQGSQRAGMGRELYAAFPVFADAFDAVCAELDKHLDRPVEELVFTDDSGLLDRTVYTQAGLFAIEVALFRLMEHWGVTPDYLLGHSIGELAAAHVAGVWSLEDAVALVAARGRLMQALPEGGAMVAVQATEDEILPLLTENASIAALNGPNSVVVSGDEDEVTAIAERFAKSKKLRVSHAFHSPRMEPMLEEFRQILQTATFHTPRIPIVSNLTGQTAGEELLTADYWVNHVRNAVRFADGIRHLETQGVTTYLELGPGGVLSAMAQETTTDATFIPALRKNRPETDAVVTALAELHTHGTAVDWTAYYTGTNAQRVDLPTYAFQHQHYWLESSPAAAGDPVGLGLDRTGHPLLGAETEVAGSEAALFTGSLSASHAWLGDHVVMGARLVPGTALVDWALHAGGRVGAPLLEELTLHAPLVLPERGGTSLQIAVDTPGEDGRRAVRIHSRVPGGDGDGWVLNAAGVLADEDAAAGASLPDTESLRIWPPAGAVEVPTGAAYDELAGTGLEYGPAFRGLRAVWRRGDEVFAEVALPGTAGDEVDGYGVHPALLDAALHPVALGLLSPEDTEDAKADGGTRLPFAWSGVRLHAVGARWLRVRLAPAGADGQGVSVVCVDGTGAPVASVESLELRPLKAEQLARPGAGGAAGNDLYRVDWVAVDTPEAVGGDVPEASVLTVQAAAEGVDVDRAAEARHQVTRVLERLQAWLGGNPPDDRPVLVVTRGAVAVDGGDVPDPGAAAVWGLVRSVQSEYPGRVVLVDTDGSIRDLAPLALLDEPQLAVRDGVPYAARLERSGAVAAGAGHRPDVEGTVLVTGASGTLGGLVARHLVTAWGARDLLLVSRRGAAAPGTAELVAELRNAGAAVRVEACDVGDRAALSSLLASAVTGGRLAGVVHTAGVLDDGVVESLTAERVATVFRPKADAARHLHDLTAGMDLSFFVLFSSVAGVIGAPGQANYAAANAYVDALAHHRRARGLPAVALAWGPWAESGMLGSLGEADVRRLRRSGMAPMPAARGLELFDAAVAAGHAAVVPVVLDLSAARREAAGSGVVAPLMRRLLRAVPRRAAAGSGTATERTLRDRLAEAAPERRRAMVVDVVVDEVASVLGHAAGHRVAEEHAFSELGFDSLTAVELRNRLNALTGLRLPATLVFNHPTPLDLAAHVLSQLAPGAGADARPDAAGPLDLDAELRRLEETFETLTPERVRGLAPDGGPAESVALRLRNLLARWDEVREGTAGHVPFEEERGADVREELDAASDDELFAFIDQRFSTT</sequence>
<dbReference type="SUPFAM" id="SSF52151">
    <property type="entry name" value="FabD/lysophospholipase-like"/>
    <property type="match status" value="1"/>
</dbReference>
<dbReference type="InterPro" id="IPR014030">
    <property type="entry name" value="Ketoacyl_synth_N"/>
</dbReference>
<dbReference type="SMART" id="SM01294">
    <property type="entry name" value="PKS_PP_betabranch"/>
    <property type="match status" value="1"/>
</dbReference>
<evidence type="ECO:0000259" key="11">
    <source>
        <dbReference type="PROSITE" id="PS52004"/>
    </source>
</evidence>
<dbReference type="InterPro" id="IPR020807">
    <property type="entry name" value="PKS_DH"/>
</dbReference>
<dbReference type="InterPro" id="IPR057326">
    <property type="entry name" value="KR_dom"/>
</dbReference>
<keyword evidence="5" id="KW-0677">Repeat</keyword>
<dbReference type="InterPro" id="IPR036736">
    <property type="entry name" value="ACP-like_sf"/>
</dbReference>
<dbReference type="InterPro" id="IPR000873">
    <property type="entry name" value="AMP-dep_synth/lig_dom"/>
</dbReference>
<dbReference type="Pfam" id="PF13193">
    <property type="entry name" value="AMP-binding_C"/>
    <property type="match status" value="1"/>
</dbReference>
<dbReference type="InterPro" id="IPR055123">
    <property type="entry name" value="SpnB-like_Rossmann"/>
</dbReference>
<keyword evidence="3" id="KW-0597">Phosphoprotein</keyword>
<dbReference type="InterPro" id="IPR009081">
    <property type="entry name" value="PP-bd_ACP"/>
</dbReference>
<evidence type="ECO:0000256" key="2">
    <source>
        <dbReference type="ARBA" id="ARBA00022450"/>
    </source>
</evidence>
<dbReference type="PROSITE" id="PS00012">
    <property type="entry name" value="PHOSPHOPANTETHEINE"/>
    <property type="match status" value="1"/>
</dbReference>
<dbReference type="SUPFAM" id="SSF56801">
    <property type="entry name" value="Acetyl-CoA synthetase-like"/>
    <property type="match status" value="1"/>
</dbReference>
<evidence type="ECO:0000256" key="8">
    <source>
        <dbReference type="ARBA" id="ARBA00023315"/>
    </source>
</evidence>
<feature type="domain" description="Carrier" evidence="10">
    <location>
        <begin position="901"/>
        <end position="976"/>
    </location>
</feature>
<dbReference type="Pfam" id="PF08659">
    <property type="entry name" value="KR"/>
    <property type="match status" value="1"/>
</dbReference>
<dbReference type="InterPro" id="IPR014043">
    <property type="entry name" value="Acyl_transferase_dom"/>
</dbReference>
<dbReference type="Gene3D" id="3.10.129.110">
    <property type="entry name" value="Polyketide synthase dehydratase"/>
    <property type="match status" value="1"/>
</dbReference>
<keyword evidence="14" id="KW-1185">Reference proteome</keyword>
<dbReference type="EMBL" id="JBEZNA010000058">
    <property type="protein sequence ID" value="MEU9579888.1"/>
    <property type="molecule type" value="Genomic_DNA"/>
</dbReference>
<proteinExistence type="predicted"/>
<dbReference type="SMART" id="SM00827">
    <property type="entry name" value="PKS_AT"/>
    <property type="match status" value="1"/>
</dbReference>
<evidence type="ECO:0000259" key="12">
    <source>
        <dbReference type="PROSITE" id="PS52019"/>
    </source>
</evidence>
<gene>
    <name evidence="13" type="ORF">AB0D95_21890</name>
</gene>
<evidence type="ECO:0000259" key="10">
    <source>
        <dbReference type="PROSITE" id="PS50075"/>
    </source>
</evidence>
<dbReference type="CDD" id="cd00833">
    <property type="entry name" value="PKS"/>
    <property type="match status" value="1"/>
</dbReference>
<dbReference type="InterPro" id="IPR049551">
    <property type="entry name" value="PKS_DH_C"/>
</dbReference>
<dbReference type="Pfam" id="PF16197">
    <property type="entry name" value="KAsynt_C_assoc"/>
    <property type="match status" value="1"/>
</dbReference>
<dbReference type="SMART" id="SM00823">
    <property type="entry name" value="PKS_PP"/>
    <property type="match status" value="2"/>
</dbReference>
<dbReference type="RefSeq" id="WP_359275169.1">
    <property type="nucleotide sequence ID" value="NZ_JBEZNA010000058.1"/>
</dbReference>
<dbReference type="PROSITE" id="PS00606">
    <property type="entry name" value="KS3_1"/>
    <property type="match status" value="1"/>
</dbReference>
<evidence type="ECO:0000256" key="1">
    <source>
        <dbReference type="ARBA" id="ARBA00004792"/>
    </source>
</evidence>
<keyword evidence="7" id="KW-0511">Multifunctional enzyme</keyword>
<dbReference type="SUPFAM" id="SSF51735">
    <property type="entry name" value="NAD(P)-binding Rossmann-fold domains"/>
    <property type="match status" value="3"/>
</dbReference>
<reference evidence="13 14" key="1">
    <citation type="submission" date="2024-06" db="EMBL/GenBank/DDBJ databases">
        <title>The Natural Products Discovery Center: Release of the First 8490 Sequenced Strains for Exploring Actinobacteria Biosynthetic Diversity.</title>
        <authorList>
            <person name="Kalkreuter E."/>
            <person name="Kautsar S.A."/>
            <person name="Yang D."/>
            <person name="Bader C.D."/>
            <person name="Teijaro C.N."/>
            <person name="Fluegel L."/>
            <person name="Davis C.M."/>
            <person name="Simpson J.R."/>
            <person name="Lauterbach L."/>
            <person name="Steele A.D."/>
            <person name="Gui C."/>
            <person name="Meng S."/>
            <person name="Li G."/>
            <person name="Viehrig K."/>
            <person name="Ye F."/>
            <person name="Su P."/>
            <person name="Kiefer A.F."/>
            <person name="Nichols A."/>
            <person name="Cepeda A.J."/>
            <person name="Yan W."/>
            <person name="Fan B."/>
            <person name="Jiang Y."/>
            <person name="Adhikari A."/>
            <person name="Zheng C.-J."/>
            <person name="Schuster L."/>
            <person name="Cowan T.M."/>
            <person name="Smanski M.J."/>
            <person name="Chevrette M.G."/>
            <person name="De Carvalho L.P.S."/>
            <person name="Shen B."/>
        </authorList>
    </citation>
    <scope>NUCLEOTIDE SEQUENCE [LARGE SCALE GENOMIC DNA]</scope>
    <source>
        <strain evidence="13 14">NPDC048117</strain>
    </source>
</reference>
<dbReference type="InterPro" id="IPR016035">
    <property type="entry name" value="Acyl_Trfase/lysoPLipase"/>
</dbReference>
<evidence type="ECO:0000313" key="13">
    <source>
        <dbReference type="EMBL" id="MEU9579888.1"/>
    </source>
</evidence>
<dbReference type="InterPro" id="IPR006162">
    <property type="entry name" value="Ppantetheine_attach_site"/>
</dbReference>
<dbReference type="PANTHER" id="PTHR43775">
    <property type="entry name" value="FATTY ACID SYNTHASE"/>
    <property type="match status" value="1"/>
</dbReference>
<feature type="active site" description="Proton donor; for dehydratase activity" evidence="9">
    <location>
        <position position="2086"/>
    </location>
</feature>
<dbReference type="SMART" id="SM00825">
    <property type="entry name" value="PKS_KS"/>
    <property type="match status" value="1"/>
</dbReference>
<dbReference type="Pfam" id="PF02801">
    <property type="entry name" value="Ketoacyl-synt_C"/>
    <property type="match status" value="1"/>
</dbReference>
<evidence type="ECO:0000256" key="5">
    <source>
        <dbReference type="ARBA" id="ARBA00022737"/>
    </source>
</evidence>
<keyword evidence="8" id="KW-0012">Acyltransferase</keyword>
<dbReference type="Gene3D" id="3.40.47.10">
    <property type="match status" value="1"/>
</dbReference>
<dbReference type="PANTHER" id="PTHR43775:SF51">
    <property type="entry name" value="INACTIVE PHENOLPHTHIOCEROL SYNTHESIS POLYKETIDE SYNTHASE TYPE I PKS1-RELATED"/>
    <property type="match status" value="1"/>
</dbReference>
<dbReference type="InterPro" id="IPR045851">
    <property type="entry name" value="AMP-bd_C_sf"/>
</dbReference>
<dbReference type="PROSITE" id="PS50075">
    <property type="entry name" value="CARRIER"/>
    <property type="match status" value="2"/>
</dbReference>
<dbReference type="Pfam" id="PF22953">
    <property type="entry name" value="SpnB_Rossmann"/>
    <property type="match status" value="1"/>
</dbReference>
<dbReference type="Pfam" id="PF00698">
    <property type="entry name" value="Acyl_transf_1"/>
    <property type="match status" value="1"/>
</dbReference>
<dbReference type="InterPro" id="IPR025110">
    <property type="entry name" value="AMP-bd_C"/>
</dbReference>
<accession>A0ABV3EUZ4</accession>
<dbReference type="Gene3D" id="3.30.300.30">
    <property type="match status" value="1"/>
</dbReference>
<dbReference type="InterPro" id="IPR042104">
    <property type="entry name" value="PKS_dehydratase_sf"/>
</dbReference>
<keyword evidence="6" id="KW-0045">Antibiotic biosynthesis</keyword>
<dbReference type="Proteomes" id="UP001551584">
    <property type="component" value="Unassembled WGS sequence"/>
</dbReference>
<dbReference type="InterPro" id="IPR001227">
    <property type="entry name" value="Ac_transferase_dom_sf"/>
</dbReference>
<dbReference type="SUPFAM" id="SSF47336">
    <property type="entry name" value="ACP-like"/>
    <property type="match status" value="2"/>
</dbReference>
<dbReference type="Pfam" id="PF00501">
    <property type="entry name" value="AMP-binding"/>
    <property type="match status" value="1"/>
</dbReference>
<dbReference type="InterPro" id="IPR042099">
    <property type="entry name" value="ANL_N_sf"/>
</dbReference>
<dbReference type="InterPro" id="IPR049900">
    <property type="entry name" value="PKS_mFAS_DH"/>
</dbReference>
<dbReference type="InterPro" id="IPR013968">
    <property type="entry name" value="PKS_KR"/>
</dbReference>
<evidence type="ECO:0000256" key="6">
    <source>
        <dbReference type="ARBA" id="ARBA00023194"/>
    </source>
</evidence>
<dbReference type="InterPro" id="IPR049552">
    <property type="entry name" value="PKS_DH_N"/>
</dbReference>
<dbReference type="InterPro" id="IPR016036">
    <property type="entry name" value="Malonyl_transacylase_ACP-bd"/>
</dbReference>
<dbReference type="InterPro" id="IPR020841">
    <property type="entry name" value="PKS_Beta-ketoAc_synthase_dom"/>
</dbReference>
<dbReference type="Gene3D" id="3.40.50.720">
    <property type="entry name" value="NAD(P)-binding Rossmann-like Domain"/>
    <property type="match status" value="2"/>
</dbReference>
<dbReference type="Gene3D" id="3.30.70.3290">
    <property type="match status" value="1"/>
</dbReference>
<dbReference type="Pfam" id="PF00109">
    <property type="entry name" value="ketoacyl-synt"/>
    <property type="match status" value="1"/>
</dbReference>
<dbReference type="Gene3D" id="3.40.366.10">
    <property type="entry name" value="Malonyl-Coenzyme A Acyl Carrier Protein, domain 2"/>
    <property type="match status" value="1"/>
</dbReference>
<keyword evidence="4" id="KW-0808">Transferase</keyword>
<dbReference type="InterPro" id="IPR036291">
    <property type="entry name" value="NAD(P)-bd_dom_sf"/>
</dbReference>
<name>A0ABV3EUZ4_9ACTN</name>
<dbReference type="InterPro" id="IPR018201">
    <property type="entry name" value="Ketoacyl_synth_AS"/>
</dbReference>
<dbReference type="Pfam" id="PF00550">
    <property type="entry name" value="PP-binding"/>
    <property type="match status" value="2"/>
</dbReference>
<dbReference type="Gene3D" id="1.10.1200.10">
    <property type="entry name" value="ACP-like"/>
    <property type="match status" value="2"/>
</dbReference>
<dbReference type="PROSITE" id="PS52004">
    <property type="entry name" value="KS3_2"/>
    <property type="match status" value="1"/>
</dbReference>
<evidence type="ECO:0000313" key="14">
    <source>
        <dbReference type="Proteomes" id="UP001551584"/>
    </source>
</evidence>
<comment type="caution">
    <text evidence="13">The sequence shown here is derived from an EMBL/GenBank/DDBJ whole genome shotgun (WGS) entry which is preliminary data.</text>
</comment>
<dbReference type="InterPro" id="IPR020806">
    <property type="entry name" value="PKS_PP-bd"/>
</dbReference>
<dbReference type="SMART" id="SM00826">
    <property type="entry name" value="PKS_DH"/>
    <property type="match status" value="1"/>
</dbReference>
<dbReference type="PROSITE" id="PS52019">
    <property type="entry name" value="PKS_MFAS_DH"/>
    <property type="match status" value="1"/>
</dbReference>
<dbReference type="SMART" id="SM00822">
    <property type="entry name" value="PKS_KR"/>
    <property type="match status" value="1"/>
</dbReference>
<feature type="region of interest" description="C-terminal hotdog fold" evidence="9">
    <location>
        <begin position="2025"/>
        <end position="2173"/>
    </location>
</feature>
<dbReference type="InterPro" id="IPR014031">
    <property type="entry name" value="Ketoacyl_synth_C"/>
</dbReference>
<feature type="region of interest" description="N-terminal hotdog fold" evidence="9">
    <location>
        <begin position="1884"/>
        <end position="2007"/>
    </location>
</feature>
<dbReference type="Gene3D" id="3.40.50.12780">
    <property type="entry name" value="N-terminal domain of ligase-like"/>
    <property type="match status" value="1"/>
</dbReference>
<dbReference type="SUPFAM" id="SSF53901">
    <property type="entry name" value="Thiolase-like"/>
    <property type="match status" value="1"/>
</dbReference>
<feature type="domain" description="PKS/mFAS DH" evidence="12">
    <location>
        <begin position="1884"/>
        <end position="2173"/>
    </location>
</feature>
<evidence type="ECO:0000256" key="3">
    <source>
        <dbReference type="ARBA" id="ARBA00022553"/>
    </source>
</evidence>
<dbReference type="InterPro" id="IPR032821">
    <property type="entry name" value="PKS_assoc"/>
</dbReference>
<organism evidence="13 14">
    <name type="scientific">Streptomyces chilikensis</name>
    <dbReference type="NCBI Taxonomy" id="1194079"/>
    <lineage>
        <taxon>Bacteria</taxon>
        <taxon>Bacillati</taxon>
        <taxon>Actinomycetota</taxon>
        <taxon>Actinomycetes</taxon>
        <taxon>Kitasatosporales</taxon>
        <taxon>Streptomycetaceae</taxon>
        <taxon>Streptomyces</taxon>
    </lineage>
</organism>
<dbReference type="SUPFAM" id="SSF55048">
    <property type="entry name" value="Probable ACP-binding domain of malonyl-CoA ACP transacylase"/>
    <property type="match status" value="1"/>
</dbReference>
<dbReference type="Pfam" id="PF21089">
    <property type="entry name" value="PKS_DH_N"/>
    <property type="match status" value="1"/>
</dbReference>
<dbReference type="InterPro" id="IPR016039">
    <property type="entry name" value="Thiolase-like"/>
</dbReference>
<feature type="domain" description="Ketosynthase family 3 (KS3)" evidence="11">
    <location>
        <begin position="1001"/>
        <end position="1430"/>
    </location>
</feature>
<feature type="active site" description="Proton acceptor; for dehydratase activity" evidence="9">
    <location>
        <position position="1915"/>
    </location>
</feature>
<comment type="pathway">
    <text evidence="1">Antibiotic biosynthesis.</text>
</comment>
<evidence type="ECO:0000256" key="4">
    <source>
        <dbReference type="ARBA" id="ARBA00022679"/>
    </source>
</evidence>
<protein>
    <submittedName>
        <fullName evidence="13">SDR family NAD(P)-dependent oxidoreductase</fullName>
    </submittedName>
</protein>
<dbReference type="Pfam" id="PF14765">
    <property type="entry name" value="PS-DH"/>
    <property type="match status" value="1"/>
</dbReference>
<dbReference type="CDD" id="cd08956">
    <property type="entry name" value="KR_3_FAS_SDR_x"/>
    <property type="match status" value="1"/>
</dbReference>